<name>A0A0G0C8Y9_9BACT</name>
<dbReference type="EMBL" id="LBQE01000006">
    <property type="protein sequence ID" value="KKP72586.1"/>
    <property type="molecule type" value="Genomic_DNA"/>
</dbReference>
<evidence type="ECO:0000313" key="4">
    <source>
        <dbReference type="Proteomes" id="UP000034923"/>
    </source>
</evidence>
<evidence type="ECO:0000256" key="1">
    <source>
        <dbReference type="SAM" id="MobiDB-lite"/>
    </source>
</evidence>
<organism evidence="3 4">
    <name type="scientific">Candidatus Nomurabacteria bacterium GW2011_GWB1_35_20</name>
    <dbReference type="NCBI Taxonomy" id="1618740"/>
    <lineage>
        <taxon>Bacteria</taxon>
        <taxon>Candidatus Nomuraibacteriota</taxon>
    </lineage>
</organism>
<feature type="chain" id="PRO_5002531617" evidence="2">
    <location>
        <begin position="22"/>
        <end position="325"/>
    </location>
</feature>
<feature type="compositionally biased region" description="Polar residues" evidence="1">
    <location>
        <begin position="140"/>
        <end position="153"/>
    </location>
</feature>
<reference evidence="3 4" key="1">
    <citation type="journal article" date="2015" name="Nature">
        <title>rRNA introns, odd ribosomes, and small enigmatic genomes across a large radiation of phyla.</title>
        <authorList>
            <person name="Brown C.T."/>
            <person name="Hug L.A."/>
            <person name="Thomas B.C."/>
            <person name="Sharon I."/>
            <person name="Castelle C.J."/>
            <person name="Singh A."/>
            <person name="Wilkins M.J."/>
            <person name="Williams K.H."/>
            <person name="Banfield J.F."/>
        </authorList>
    </citation>
    <scope>NUCLEOTIDE SEQUENCE [LARGE SCALE GENOMIC DNA]</scope>
</reference>
<dbReference type="Proteomes" id="UP000034923">
    <property type="component" value="Unassembled WGS sequence"/>
</dbReference>
<proteinExistence type="predicted"/>
<protein>
    <submittedName>
        <fullName evidence="3">Uncharacterized protein</fullName>
    </submittedName>
</protein>
<feature type="signal peptide" evidence="2">
    <location>
        <begin position="1"/>
        <end position="21"/>
    </location>
</feature>
<dbReference type="AlphaFoldDB" id="A0A0G0C8Y9"/>
<evidence type="ECO:0000256" key="2">
    <source>
        <dbReference type="SAM" id="SignalP"/>
    </source>
</evidence>
<evidence type="ECO:0000313" key="3">
    <source>
        <dbReference type="EMBL" id="KKP72586.1"/>
    </source>
</evidence>
<feature type="region of interest" description="Disordered" evidence="1">
    <location>
        <begin position="128"/>
        <end position="153"/>
    </location>
</feature>
<accession>A0A0G0C8Y9</accession>
<sequence length="325" mass="37125">MKKYLAILFLIAFTVPSVALASWWNPFSWFNNWSFNKKEAIPQVQVEVEKTTPSADNSAIVIKTEQDIAKQETKEQVRNNTVSVSPDVLICNGKEWSKCPAGHNFYCPAQGDAQCVPQLSVLTNNQVNTSVKQDPPPSLAPQQTSQETQKTSPSNTILCNGKYWTPCSSGRELICPANGDAYCKVQLTQVQLQRATNNKNNFIQRFDILLKDYRDFRDIQSKEIDAMNQMLVELGKYTGAITELKVTLTKQRRERLIKSLSSFNQLITARERMKSDYQNLDVEMYLENNFEDALQDGSSFLNKTKTQFEQDKAVYYDYISKQIHI</sequence>
<keyword evidence="2" id="KW-0732">Signal</keyword>
<gene>
    <name evidence="3" type="ORF">UR70_C0006G0037</name>
</gene>
<comment type="caution">
    <text evidence="3">The sequence shown here is derived from an EMBL/GenBank/DDBJ whole genome shotgun (WGS) entry which is preliminary data.</text>
</comment>